<proteinExistence type="predicted"/>
<dbReference type="Proteomes" id="UP000254640">
    <property type="component" value="Unassembled WGS sequence"/>
</dbReference>
<feature type="domain" description="Transcriptional regulator DauR-like HTH" evidence="1">
    <location>
        <begin position="40"/>
        <end position="97"/>
    </location>
</feature>
<dbReference type="AlphaFoldDB" id="A0A379AAW2"/>
<protein>
    <submittedName>
        <fullName evidence="2">Uncharacterized protein conserved in bacteria</fullName>
    </submittedName>
</protein>
<evidence type="ECO:0000313" key="2">
    <source>
        <dbReference type="EMBL" id="SUB14728.1"/>
    </source>
</evidence>
<dbReference type="PANTHER" id="PTHR35568:SF1">
    <property type="entry name" value="TRANSCRIPTIONAL REGULATOR DAUR"/>
    <property type="match status" value="1"/>
</dbReference>
<dbReference type="STRING" id="549.BEE12_04985"/>
<reference evidence="2 3" key="1">
    <citation type="submission" date="2018-06" db="EMBL/GenBank/DDBJ databases">
        <authorList>
            <consortium name="Pathogen Informatics"/>
            <person name="Doyle S."/>
        </authorList>
    </citation>
    <scope>NUCLEOTIDE SEQUENCE [LARGE SCALE GENOMIC DNA]</scope>
    <source>
        <strain evidence="2 3">NCTC9381</strain>
    </source>
</reference>
<evidence type="ECO:0000313" key="3">
    <source>
        <dbReference type="Proteomes" id="UP000254640"/>
    </source>
</evidence>
<keyword evidence="3" id="KW-1185">Reference proteome</keyword>
<organism evidence="2 3">
    <name type="scientific">Enterobacter agglomerans</name>
    <name type="common">Erwinia herbicola</name>
    <name type="synonym">Pantoea agglomerans</name>
    <dbReference type="NCBI Taxonomy" id="549"/>
    <lineage>
        <taxon>Bacteria</taxon>
        <taxon>Pseudomonadati</taxon>
        <taxon>Pseudomonadota</taxon>
        <taxon>Gammaproteobacteria</taxon>
        <taxon>Enterobacterales</taxon>
        <taxon>Erwiniaceae</taxon>
        <taxon>Pantoea</taxon>
        <taxon>Pantoea agglomerans group</taxon>
    </lineage>
</organism>
<evidence type="ECO:0000259" key="1">
    <source>
        <dbReference type="Pfam" id="PF13309"/>
    </source>
</evidence>
<dbReference type="InterPro" id="IPR039446">
    <property type="entry name" value="DauR-like"/>
</dbReference>
<dbReference type="PANTHER" id="PTHR35568">
    <property type="entry name" value="TRANSCRIPTIONAL REGULATOR DAUR"/>
    <property type="match status" value="1"/>
</dbReference>
<name>A0A379AAW2_ENTAG</name>
<dbReference type="EMBL" id="UGSO01000001">
    <property type="protein sequence ID" value="SUB14728.1"/>
    <property type="molecule type" value="Genomic_DNA"/>
</dbReference>
<gene>
    <name evidence="2" type="ORF">NCTC9381_00578</name>
</gene>
<sequence>MNLDVPFSQIMSTFMPPEMQQVDSNVNFASSVDDLVMQTLEFTIEEVSADRNVSNNAKNRQIVLNLYEKGIFDIKDAINQVADRLNISKHTVYLYIRQFKNGDFQGQER</sequence>
<accession>A0A379AAW2</accession>
<dbReference type="InterPro" id="IPR039445">
    <property type="entry name" value="DauR-like_HTH"/>
</dbReference>
<dbReference type="Pfam" id="PF13309">
    <property type="entry name" value="HTH_22"/>
    <property type="match status" value="1"/>
</dbReference>